<dbReference type="AlphaFoldDB" id="A0ABD2PH71"/>
<dbReference type="EMBL" id="JABFTP020000186">
    <property type="protein sequence ID" value="KAL3290295.1"/>
    <property type="molecule type" value="Genomic_DNA"/>
</dbReference>
<comment type="caution">
    <text evidence="2">The sequence shown here is derived from an EMBL/GenBank/DDBJ whole genome shotgun (WGS) entry which is preliminary data.</text>
</comment>
<comment type="similarity">
    <text evidence="1">Belongs to the CDC123 family.</text>
</comment>
<name>A0ABD2PH71_9CUCU</name>
<proteinExistence type="inferred from homology"/>
<evidence type="ECO:0000313" key="2">
    <source>
        <dbReference type="EMBL" id="KAL3290295.1"/>
    </source>
</evidence>
<organism evidence="2 3">
    <name type="scientific">Cryptolaemus montrouzieri</name>
    <dbReference type="NCBI Taxonomy" id="559131"/>
    <lineage>
        <taxon>Eukaryota</taxon>
        <taxon>Metazoa</taxon>
        <taxon>Ecdysozoa</taxon>
        <taxon>Arthropoda</taxon>
        <taxon>Hexapoda</taxon>
        <taxon>Insecta</taxon>
        <taxon>Pterygota</taxon>
        <taxon>Neoptera</taxon>
        <taxon>Endopterygota</taxon>
        <taxon>Coleoptera</taxon>
        <taxon>Polyphaga</taxon>
        <taxon>Cucujiformia</taxon>
        <taxon>Coccinelloidea</taxon>
        <taxon>Coccinellidae</taxon>
        <taxon>Scymninae</taxon>
        <taxon>Scymnini</taxon>
        <taxon>Cryptolaemus</taxon>
    </lineage>
</organism>
<keyword evidence="3" id="KW-1185">Reference proteome</keyword>
<reference evidence="2 3" key="1">
    <citation type="journal article" date="2021" name="BMC Biol.">
        <title>Horizontally acquired antibacterial genes associated with adaptive radiation of ladybird beetles.</title>
        <authorList>
            <person name="Li H.S."/>
            <person name="Tang X.F."/>
            <person name="Huang Y.H."/>
            <person name="Xu Z.Y."/>
            <person name="Chen M.L."/>
            <person name="Du X.Y."/>
            <person name="Qiu B.Y."/>
            <person name="Chen P.T."/>
            <person name="Zhang W."/>
            <person name="Slipinski A."/>
            <person name="Escalona H.E."/>
            <person name="Waterhouse R.M."/>
            <person name="Zwick A."/>
            <person name="Pang H."/>
        </authorList>
    </citation>
    <scope>NUCLEOTIDE SEQUENCE [LARGE SCALE GENOMIC DNA]</scope>
    <source>
        <strain evidence="2">SYSU2018</strain>
    </source>
</reference>
<evidence type="ECO:0000313" key="3">
    <source>
        <dbReference type="Proteomes" id="UP001516400"/>
    </source>
</evidence>
<dbReference type="Pfam" id="PF07065">
    <property type="entry name" value="D123"/>
    <property type="match status" value="1"/>
</dbReference>
<accession>A0ABD2PH71</accession>
<sequence>MLELQDWKDFSITSWYKTFSKDTIESLIIEIPDELLAAILNINNELKSEEEECSDKYMEPFKNALNELNRLAFVRNNWRSPLDAKAFSFGNTLKVTNLDDIILYLSVSDRIARDFESNKGVPFCVVLRPWIDIHPASEFRCIVVNKILRGITPRDWPTYYAHFKEDGPLIIEKIHNFFKNKISKFWKSNYVFDIILTLPDDPIIVDFSPLNSNTNLLAFDWKEIHPIIKKNSEEEVSPVFRYLETDIGIMTRTAAQLKFSHGA</sequence>
<evidence type="ECO:0008006" key="4">
    <source>
        <dbReference type="Google" id="ProtNLM"/>
    </source>
</evidence>
<dbReference type="PANTHER" id="PTHR15323">
    <property type="entry name" value="D123 PROTEIN"/>
    <property type="match status" value="1"/>
</dbReference>
<protein>
    <recommendedName>
        <fullName evidence="4">Cell division cycle protein 123 homolog</fullName>
    </recommendedName>
</protein>
<dbReference type="PANTHER" id="PTHR15323:SF6">
    <property type="entry name" value="CELL DIVISION CYCLE PROTEIN 123 HOMOLOG"/>
    <property type="match status" value="1"/>
</dbReference>
<gene>
    <name evidence="2" type="ORF">HHI36_023639</name>
</gene>
<dbReference type="InterPro" id="IPR009772">
    <property type="entry name" value="CDC123"/>
</dbReference>
<evidence type="ECO:0000256" key="1">
    <source>
        <dbReference type="ARBA" id="ARBA00011047"/>
    </source>
</evidence>
<dbReference type="Proteomes" id="UP001516400">
    <property type="component" value="Unassembled WGS sequence"/>
</dbReference>